<dbReference type="PATRIC" id="fig|50340.43.peg.3481"/>
<organism evidence="2 3">
    <name type="scientific">Pseudomonas asplenii</name>
    <dbReference type="NCBI Taxonomy" id="53407"/>
    <lineage>
        <taxon>Bacteria</taxon>
        <taxon>Pseudomonadati</taxon>
        <taxon>Pseudomonadota</taxon>
        <taxon>Gammaproteobacteria</taxon>
        <taxon>Pseudomonadales</taxon>
        <taxon>Pseudomonadaceae</taxon>
        <taxon>Pseudomonas</taxon>
    </lineage>
</organism>
<name>A0A0M9GCN8_9PSED</name>
<dbReference type="AlphaFoldDB" id="A0A0M9GCN8"/>
<dbReference type="OrthoDB" id="7029980at2"/>
<proteinExistence type="predicted"/>
<comment type="caution">
    <text evidence="2">The sequence shown here is derived from an EMBL/GenBank/DDBJ whole genome shotgun (WGS) entry which is preliminary data.</text>
</comment>
<evidence type="ECO:0000313" key="3">
    <source>
        <dbReference type="Proteomes" id="UP000037931"/>
    </source>
</evidence>
<dbReference type="EMBL" id="JSYZ01000026">
    <property type="protein sequence ID" value="KPA87811.1"/>
    <property type="molecule type" value="Genomic_DNA"/>
</dbReference>
<feature type="signal peptide" evidence="1">
    <location>
        <begin position="1"/>
        <end position="23"/>
    </location>
</feature>
<keyword evidence="1" id="KW-0732">Signal</keyword>
<dbReference type="RefSeq" id="WP_054064494.1">
    <property type="nucleotide sequence ID" value="NZ_JSYZ01000026.1"/>
</dbReference>
<evidence type="ECO:0000313" key="2">
    <source>
        <dbReference type="EMBL" id="KPA87811.1"/>
    </source>
</evidence>
<protein>
    <submittedName>
        <fullName evidence="2">Uncharacterized protein</fullName>
    </submittedName>
</protein>
<sequence precursor="true">MRLTHLFALAAPIALLLPLSAQAAWPAGQRDAYIKDCTAAANRSVDLKTAQQHCACSADQLNDKFTTAELSELMHPKDPNKGPSKELQTKALNVVAACRVSK</sequence>
<accession>A0A0M9GCN8</accession>
<dbReference type="Proteomes" id="UP000037931">
    <property type="component" value="Unassembled WGS sequence"/>
</dbReference>
<evidence type="ECO:0000256" key="1">
    <source>
        <dbReference type="SAM" id="SignalP"/>
    </source>
</evidence>
<reference evidence="2 3" key="1">
    <citation type="journal article" date="2015" name="PLoS ONE">
        <title>Rice-Infecting Pseudomonas Genomes Are Highly Accessorized and Harbor Multiple Putative Virulence Mechanisms to Cause Sheath Brown Rot.</title>
        <authorList>
            <person name="Quibod I.L."/>
            <person name="Grande G."/>
            <person name="Oreiro E.G."/>
            <person name="Borja F.N."/>
            <person name="Dossa G.S."/>
            <person name="Mauleon R."/>
            <person name="Cruz C.V."/>
            <person name="Oliva R."/>
        </authorList>
    </citation>
    <scope>NUCLEOTIDE SEQUENCE [LARGE SCALE GENOMIC DNA]</scope>
    <source>
        <strain evidence="2 3">IRRI 6609</strain>
    </source>
</reference>
<feature type="chain" id="PRO_5005836405" evidence="1">
    <location>
        <begin position="24"/>
        <end position="102"/>
    </location>
</feature>
<keyword evidence="3" id="KW-1185">Reference proteome</keyword>
<gene>
    <name evidence="2" type="ORF">PF66_05767</name>
</gene>